<reference evidence="2 3" key="1">
    <citation type="submission" date="2020-11" db="EMBL/GenBank/DDBJ databases">
        <authorList>
            <person name="Peeters C."/>
        </authorList>
    </citation>
    <scope>NUCLEOTIDE SEQUENCE [LARGE SCALE GENOMIC DNA]</scope>
    <source>
        <strain evidence="2 3">LMG 7974</strain>
    </source>
</reference>
<evidence type="ECO:0008006" key="4">
    <source>
        <dbReference type="Google" id="ProtNLM"/>
    </source>
</evidence>
<feature type="transmembrane region" description="Helical" evidence="1">
    <location>
        <begin position="299"/>
        <end position="323"/>
    </location>
</feature>
<keyword evidence="1" id="KW-0812">Transmembrane</keyword>
<keyword evidence="1" id="KW-0472">Membrane</keyword>
<comment type="caution">
    <text evidence="2">The sequence shown here is derived from an EMBL/GenBank/DDBJ whole genome shotgun (WGS) entry which is preliminary data.</text>
</comment>
<evidence type="ECO:0000313" key="2">
    <source>
        <dbReference type="EMBL" id="CAD7289676.1"/>
    </source>
</evidence>
<dbReference type="EMBL" id="CAJHOF010000021">
    <property type="protein sequence ID" value="CAD7289676.1"/>
    <property type="molecule type" value="Genomic_DNA"/>
</dbReference>
<keyword evidence="1" id="KW-1133">Transmembrane helix</keyword>
<gene>
    <name evidence="2" type="ORF">LMG7974_01753</name>
</gene>
<feature type="transmembrane region" description="Helical" evidence="1">
    <location>
        <begin position="266"/>
        <end position="287"/>
    </location>
</feature>
<dbReference type="Proteomes" id="UP000789803">
    <property type="component" value="Unassembled WGS sequence"/>
</dbReference>
<keyword evidence="3" id="KW-1185">Reference proteome</keyword>
<sequence length="404" mass="47007">MRLKDKFLPLLAKYDVLSLGIICLFCFITLSYCATTLGISYYEARIFYGNGDIIGHIVRASCSVFGQNDFGMRLPLVIMHIVSIILLYKLSKFYLKYKLDRILSVLLYVLLPGSVASALIINDAGLIILLTLLLLYIFHLRLNFVFYTLFCLLVFVDRSFFVLFLSFFIYAIYKKQAGLAWLSAILIGFSIYLFGFDTYGKPSGHFVDTFGIFAAVFSPFVFLFFVYTIYRIWIKEEKEILWFVSVSAFCFCMVLSIRQKLELTEFLPFCIIATPLIIRTFLASYRIRLPKFRKSHQISAFIVISILIINWFLIIFNPILYVVTKNPENHFVYKFHIAKDIAKQLKKQNIHAVYTTDDRLRLELKFYGISDQGSFELIKNGNDIEIYKYGKRVAGYDLRRRQGI</sequence>
<feature type="transmembrane region" description="Helical" evidence="1">
    <location>
        <begin position="144"/>
        <end position="172"/>
    </location>
</feature>
<feature type="transmembrane region" description="Helical" evidence="1">
    <location>
        <begin position="107"/>
        <end position="138"/>
    </location>
</feature>
<protein>
    <recommendedName>
        <fullName evidence="4">Glycosyltransferase RgtA/B/C/D-like domain-containing protein</fullName>
    </recommendedName>
</protein>
<feature type="transmembrane region" description="Helical" evidence="1">
    <location>
        <begin position="240"/>
        <end position="260"/>
    </location>
</feature>
<accession>A0ABM8Q9Y5</accession>
<evidence type="ECO:0000313" key="3">
    <source>
        <dbReference type="Proteomes" id="UP000789803"/>
    </source>
</evidence>
<feature type="transmembrane region" description="Helical" evidence="1">
    <location>
        <begin position="74"/>
        <end position="95"/>
    </location>
</feature>
<organism evidence="2 3">
    <name type="scientific">Campylobacter majalis</name>
    <dbReference type="NCBI Taxonomy" id="2790656"/>
    <lineage>
        <taxon>Bacteria</taxon>
        <taxon>Pseudomonadati</taxon>
        <taxon>Campylobacterota</taxon>
        <taxon>Epsilonproteobacteria</taxon>
        <taxon>Campylobacterales</taxon>
        <taxon>Campylobacteraceae</taxon>
        <taxon>Campylobacter</taxon>
    </lineage>
</organism>
<feature type="transmembrane region" description="Helical" evidence="1">
    <location>
        <begin position="21"/>
        <end position="42"/>
    </location>
</feature>
<proteinExistence type="predicted"/>
<name>A0ABM8Q9Y5_9BACT</name>
<feature type="transmembrane region" description="Helical" evidence="1">
    <location>
        <begin position="211"/>
        <end position="233"/>
    </location>
</feature>
<feature type="transmembrane region" description="Helical" evidence="1">
    <location>
        <begin position="179"/>
        <end position="199"/>
    </location>
</feature>
<evidence type="ECO:0000256" key="1">
    <source>
        <dbReference type="SAM" id="Phobius"/>
    </source>
</evidence>
<dbReference type="RefSeq" id="WP_229933524.1">
    <property type="nucleotide sequence ID" value="NZ_CAJHOF010000021.1"/>
</dbReference>